<accession>A0AA36I787</accession>
<name>A0AA36I787_9DINO</name>
<organism evidence="1 2">
    <name type="scientific">Effrenium voratum</name>
    <dbReference type="NCBI Taxonomy" id="2562239"/>
    <lineage>
        <taxon>Eukaryota</taxon>
        <taxon>Sar</taxon>
        <taxon>Alveolata</taxon>
        <taxon>Dinophyceae</taxon>
        <taxon>Suessiales</taxon>
        <taxon>Symbiodiniaceae</taxon>
        <taxon>Effrenium</taxon>
    </lineage>
</organism>
<protein>
    <submittedName>
        <fullName evidence="1">Uncharacterized protein</fullName>
    </submittedName>
</protein>
<reference evidence="1" key="1">
    <citation type="submission" date="2023-08" db="EMBL/GenBank/DDBJ databases">
        <authorList>
            <person name="Chen Y."/>
            <person name="Shah S."/>
            <person name="Dougan E. K."/>
            <person name="Thang M."/>
            <person name="Chan C."/>
        </authorList>
    </citation>
    <scope>NUCLEOTIDE SEQUENCE</scope>
</reference>
<evidence type="ECO:0000313" key="1">
    <source>
        <dbReference type="EMBL" id="CAJ1380959.1"/>
    </source>
</evidence>
<proteinExistence type="predicted"/>
<keyword evidence="2" id="KW-1185">Reference proteome</keyword>
<gene>
    <name evidence="1" type="ORF">EVOR1521_LOCUS8772</name>
</gene>
<dbReference type="EMBL" id="CAUJNA010000767">
    <property type="protein sequence ID" value="CAJ1380959.1"/>
    <property type="molecule type" value="Genomic_DNA"/>
</dbReference>
<evidence type="ECO:0000313" key="2">
    <source>
        <dbReference type="Proteomes" id="UP001178507"/>
    </source>
</evidence>
<dbReference type="AlphaFoldDB" id="A0AA36I787"/>
<comment type="caution">
    <text evidence="1">The sequence shown here is derived from an EMBL/GenBank/DDBJ whole genome shotgun (WGS) entry which is preliminary data.</text>
</comment>
<sequence length="1022" mass="113738">MDHSQIPIVTAELIKMCPPSLLENVRALDRESWLTAQDQSGEPFSVGCAICMELLIPRDQDVFARFEVRTVEALKPYRIKAHANSQAHQAAVLRMLSHEPGEPVEVGDQLAAPAAEVFSSLLAWIRKGGCLRDGVPNVGHFKKAKMLSWTLAEALRRTYRTWLAASNTVALLRDERHSRLLVRFRCANSQARRFVGVLAQGKLVKNTATNVTNLTKQLLNEFCTTNFGCPYYAKSGHADIASFDSGLFDHIREHIHSVTVDAASDEIAACTNMQHADSSTAVDGAAFCPNILAVIRDKAHCSRRILARPWSCDPYLDLVAGVLVSEKNSLSQMIQYSDDFRAWFFECCRDATTKATTTEFKHLRAAKHRYESLTAPLTRICLNWEAVISFLVKVSLERRSPASQAILDALDAEMMLQSGLLADATDEAQILIRFFDTGDPDSGKISASVATFLQRLHYLFDEQNVWTSAGYTLATLRFLEAPTHIVVRGEVRCIGGPNAVPAQLRSRCLSRMLAWCRCPSWASRRSPSFELVQCFSAFDMECFEQQAASMTASNLQCSEALRRVASSLQLDLEELISEYLDLGSIALAFWRNQNRERSNLQCWQHAIDSTSSSAARRRHPVNSLAVALAHYGCMTSSDSVVERDFSRVKHVLGEKRLQCAIEAENDIVVIALSDPDLDNEVIRTAQQVWKEAYGVCSRARSKVRFDKGVVKSRSRQIADGFDAANGDDSGKAVSETMFRKTRRQDVAAKMAAGDVAAASEVVLADPSSAWTAAHDEELRFNCKKQLKRAYECLESGTLNISELPDELRGEARKYLQSRHSNMLERERAERRLAKQTLQRLPDPEELYGLAVLVDDSLRTRALDAAMDSMGWHVTAAHDAKVVVLDGINSALPVHLAIAAALGGVWLVTPDFVCAYKGAAIKLKPAARTKRKVFCTLKFQTEHSEEFAVLQAFQSNQFRLINSLEEFAVAKQQAEDCRSSASVLALLHESEKPVFAGISHCWTPQEFRDFVFQVDLEKTCQGK</sequence>
<dbReference type="Proteomes" id="UP001178507">
    <property type="component" value="Unassembled WGS sequence"/>
</dbReference>